<dbReference type="Proteomes" id="UP001596445">
    <property type="component" value="Unassembled WGS sequence"/>
</dbReference>
<organism evidence="8 9">
    <name type="scientific">Halovenus salina</name>
    <dbReference type="NCBI Taxonomy" id="1510225"/>
    <lineage>
        <taxon>Archaea</taxon>
        <taxon>Methanobacteriati</taxon>
        <taxon>Methanobacteriota</taxon>
        <taxon>Stenosarchaea group</taxon>
        <taxon>Halobacteria</taxon>
        <taxon>Halobacteriales</taxon>
        <taxon>Haloarculaceae</taxon>
        <taxon>Halovenus</taxon>
    </lineage>
</organism>
<evidence type="ECO:0000313" key="9">
    <source>
        <dbReference type="Proteomes" id="UP001596445"/>
    </source>
</evidence>
<dbReference type="Pfam" id="PF17820">
    <property type="entry name" value="PDZ_6"/>
    <property type="match status" value="1"/>
</dbReference>
<dbReference type="GO" id="GO:0008233">
    <property type="term" value="F:peptidase activity"/>
    <property type="evidence" value="ECO:0007669"/>
    <property type="project" value="UniProtKB-KW"/>
</dbReference>
<keyword evidence="3 5" id="KW-1133">Transmembrane helix</keyword>
<keyword evidence="8" id="KW-0645">Protease</keyword>
<feature type="transmembrane region" description="Helical" evidence="5">
    <location>
        <begin position="62"/>
        <end position="90"/>
    </location>
</feature>
<gene>
    <name evidence="8" type="ORF">ACFQQG_04465</name>
</gene>
<dbReference type="Pfam" id="PF02163">
    <property type="entry name" value="Peptidase_M50"/>
    <property type="match status" value="1"/>
</dbReference>
<evidence type="ECO:0000256" key="1">
    <source>
        <dbReference type="ARBA" id="ARBA00004127"/>
    </source>
</evidence>
<evidence type="ECO:0000256" key="5">
    <source>
        <dbReference type="SAM" id="Phobius"/>
    </source>
</evidence>
<proteinExistence type="predicted"/>
<feature type="transmembrane region" description="Helical" evidence="5">
    <location>
        <begin position="497"/>
        <end position="522"/>
    </location>
</feature>
<keyword evidence="4 5" id="KW-0472">Membrane</keyword>
<dbReference type="InterPro" id="IPR036034">
    <property type="entry name" value="PDZ_sf"/>
</dbReference>
<dbReference type="SUPFAM" id="SSF50156">
    <property type="entry name" value="PDZ domain-like"/>
    <property type="match status" value="1"/>
</dbReference>
<feature type="transmembrane region" description="Helical" evidence="5">
    <location>
        <begin position="192"/>
        <end position="212"/>
    </location>
</feature>
<dbReference type="AlphaFoldDB" id="A0ABD5W2W7"/>
<dbReference type="EMBL" id="JBHSZI010000001">
    <property type="protein sequence ID" value="MFC7057563.1"/>
    <property type="molecule type" value="Genomic_DNA"/>
</dbReference>
<keyword evidence="9" id="KW-1185">Reference proteome</keyword>
<dbReference type="CDD" id="cd06159">
    <property type="entry name" value="S2P-M50_PDZ_Arch"/>
    <property type="match status" value="1"/>
</dbReference>
<dbReference type="GO" id="GO:0012505">
    <property type="term" value="C:endomembrane system"/>
    <property type="evidence" value="ECO:0007669"/>
    <property type="project" value="UniProtKB-SubCell"/>
</dbReference>
<dbReference type="GeneID" id="76629440"/>
<dbReference type="Gene3D" id="2.30.42.10">
    <property type="match status" value="2"/>
</dbReference>
<keyword evidence="2 5" id="KW-0812">Transmembrane</keyword>
<comment type="subcellular location">
    <subcellularLocation>
        <location evidence="1">Endomembrane system</location>
        <topology evidence="1">Multi-pass membrane protein</topology>
    </subcellularLocation>
</comment>
<evidence type="ECO:0000259" key="7">
    <source>
        <dbReference type="Pfam" id="PF17820"/>
    </source>
</evidence>
<evidence type="ECO:0000259" key="6">
    <source>
        <dbReference type="Pfam" id="PF02163"/>
    </source>
</evidence>
<dbReference type="GO" id="GO:0006508">
    <property type="term" value="P:proteolysis"/>
    <property type="evidence" value="ECO:0007669"/>
    <property type="project" value="UniProtKB-KW"/>
</dbReference>
<feature type="transmembrane region" description="Helical" evidence="5">
    <location>
        <begin position="463"/>
        <end position="485"/>
    </location>
</feature>
<comment type="caution">
    <text evidence="8">The sequence shown here is derived from an EMBL/GenBank/DDBJ whole genome shotgun (WGS) entry which is preliminary data.</text>
</comment>
<protein>
    <submittedName>
        <fullName evidence="8">Site-2 protease family protein</fullName>
    </submittedName>
</protein>
<evidence type="ECO:0000313" key="8">
    <source>
        <dbReference type="EMBL" id="MFC7057563.1"/>
    </source>
</evidence>
<feature type="domain" description="PDZ" evidence="7">
    <location>
        <begin position="223"/>
        <end position="264"/>
    </location>
</feature>
<accession>A0ABD5W2W7</accession>
<dbReference type="PANTHER" id="PTHR13325:SF3">
    <property type="entry name" value="MEMBRANE-BOUND TRANSCRIPTION FACTOR SITE-2 PROTEASE"/>
    <property type="match status" value="1"/>
</dbReference>
<dbReference type="InterPro" id="IPR008915">
    <property type="entry name" value="Peptidase_M50"/>
</dbReference>
<dbReference type="PANTHER" id="PTHR13325">
    <property type="entry name" value="PROTEASE M50 MEMBRANE-BOUND TRANSCRIPTION FACTOR SITE 2 PROTEASE"/>
    <property type="match status" value="1"/>
</dbReference>
<reference evidence="8 9" key="1">
    <citation type="journal article" date="2019" name="Int. J. Syst. Evol. Microbiol.">
        <title>The Global Catalogue of Microorganisms (GCM) 10K type strain sequencing project: providing services to taxonomists for standard genome sequencing and annotation.</title>
        <authorList>
            <consortium name="The Broad Institute Genomics Platform"/>
            <consortium name="The Broad Institute Genome Sequencing Center for Infectious Disease"/>
            <person name="Wu L."/>
            <person name="Ma J."/>
        </authorList>
    </citation>
    <scope>NUCLEOTIDE SEQUENCE [LARGE SCALE GENOMIC DNA]</scope>
    <source>
        <strain evidence="8 9">JCM 30072</strain>
    </source>
</reference>
<evidence type="ECO:0000256" key="2">
    <source>
        <dbReference type="ARBA" id="ARBA00022692"/>
    </source>
</evidence>
<feature type="transmembrane region" description="Helical" evidence="5">
    <location>
        <begin position="564"/>
        <end position="590"/>
    </location>
</feature>
<sequence length="591" mass="61962">MVDLLTGVLVGIVIYTVIAMALRAYGYLPEYVKVTGPMLTIKTRRGRQFLSRLASPKRFWRAWGNLGVGISLVVMVLAGIVVALSVPAIITQPETATIESPQNVLVIPGVNDFLPLSAAPEILFGLLVGLVVHEGGHGLLCRVDDIEIDSMGIALIGFIPLGAFVEPDIDDQRDADRGAQARMFAAGITNNFAVTAIALVGLVVLTSFVTAAPGAAVGDTFDGSGAADSGIERGDVITHIDGTHVENATEFEDYLDDSDAEQVTVSRRDAEDVSVDRRLLITGAVTDVIPEVRLGGSQQPIIQTVNGTAVSTEGQLAAAVEGRSVASIETDRGSATLPIGAYVFDVDSDGPMAAAGAPTEESFIVTQLGGTRVSNTSAFSDRIDSFDPGTEISVVAVVDGERTPYNVTVGGSSADPRIGVAAADGYSGIVVNDFGVDPYPAENFLAMLGGDAIPDDFSAVGGFLWYHVQLLVLPFATLIVDGFSYNFAGFTSGVSGFFVVEGPFSAFGGGLLVTLSLLFWTWWINFNLAIFNCIPSFPLDGGHIFRAAAESVVSRLPTSYGREIVTVATVALTLAMIAAMAVLLFGPLLLT</sequence>
<feature type="transmembrane region" description="Helical" evidence="5">
    <location>
        <begin position="6"/>
        <end position="28"/>
    </location>
</feature>
<dbReference type="InterPro" id="IPR001193">
    <property type="entry name" value="MBTPS2"/>
</dbReference>
<feature type="domain" description="Peptidase M50" evidence="6">
    <location>
        <begin position="123"/>
        <end position="575"/>
    </location>
</feature>
<dbReference type="RefSeq" id="WP_267163327.1">
    <property type="nucleotide sequence ID" value="NZ_CP112972.1"/>
</dbReference>
<name>A0ABD5W2W7_9EURY</name>
<evidence type="ECO:0000256" key="3">
    <source>
        <dbReference type="ARBA" id="ARBA00022989"/>
    </source>
</evidence>
<dbReference type="InterPro" id="IPR041489">
    <property type="entry name" value="PDZ_6"/>
</dbReference>
<keyword evidence="8" id="KW-0378">Hydrolase</keyword>
<evidence type="ECO:0000256" key="4">
    <source>
        <dbReference type="ARBA" id="ARBA00023136"/>
    </source>
</evidence>